<feature type="transmembrane region" description="Helical" evidence="12">
    <location>
        <begin position="17"/>
        <end position="43"/>
    </location>
</feature>
<keyword evidence="6" id="KW-0378">Hydrolase</keyword>
<evidence type="ECO:0000256" key="3">
    <source>
        <dbReference type="ARBA" id="ARBA00022670"/>
    </source>
</evidence>
<dbReference type="RefSeq" id="WP_166848628.1">
    <property type="nucleotide sequence ID" value="NZ_JAAONY010000001.1"/>
</dbReference>
<evidence type="ECO:0000256" key="4">
    <source>
        <dbReference type="ARBA" id="ARBA00022692"/>
    </source>
</evidence>
<keyword evidence="2" id="KW-1003">Cell membrane</keyword>
<organism evidence="14 15">
    <name type="scientific">Pseudoteredinibacter isoporae</name>
    <dbReference type="NCBI Taxonomy" id="570281"/>
    <lineage>
        <taxon>Bacteria</taxon>
        <taxon>Pseudomonadati</taxon>
        <taxon>Pseudomonadota</taxon>
        <taxon>Gammaproteobacteria</taxon>
        <taxon>Cellvibrionales</taxon>
        <taxon>Cellvibrionaceae</taxon>
        <taxon>Pseudoteredinibacter</taxon>
    </lineage>
</organism>
<comment type="cofactor">
    <cofactor evidence="1">
        <name>Zn(2+)</name>
        <dbReference type="ChEBI" id="CHEBI:29105"/>
    </cofactor>
</comment>
<dbReference type="PANTHER" id="PTHR43221:SF2">
    <property type="entry name" value="PROTEASE HTPX HOMOLOG"/>
    <property type="match status" value="1"/>
</dbReference>
<keyword evidence="3 14" id="KW-0645">Protease</keyword>
<name>A0A7X0JSA3_9GAMM</name>
<keyword evidence="5" id="KW-0479">Metal-binding</keyword>
<dbReference type="CDD" id="cd07340">
    <property type="entry name" value="M48B_Htpx_like"/>
    <property type="match status" value="1"/>
</dbReference>
<keyword evidence="8 12" id="KW-1133">Transmembrane helix</keyword>
<keyword evidence="10 12" id="KW-0472">Membrane</keyword>
<feature type="domain" description="Peptidase M48" evidence="13">
    <location>
        <begin position="110"/>
        <end position="329"/>
    </location>
</feature>
<dbReference type="Pfam" id="PF01435">
    <property type="entry name" value="Peptidase_M48"/>
    <property type="match status" value="1"/>
</dbReference>
<evidence type="ECO:0000256" key="2">
    <source>
        <dbReference type="ARBA" id="ARBA00022475"/>
    </source>
</evidence>
<feature type="region of interest" description="Disordered" evidence="11">
    <location>
        <begin position="379"/>
        <end position="407"/>
    </location>
</feature>
<evidence type="ECO:0000256" key="10">
    <source>
        <dbReference type="ARBA" id="ARBA00023136"/>
    </source>
</evidence>
<feature type="transmembrane region" description="Helical" evidence="12">
    <location>
        <begin position="187"/>
        <end position="207"/>
    </location>
</feature>
<dbReference type="EMBL" id="JACHHT010000001">
    <property type="protein sequence ID" value="MBB6521382.1"/>
    <property type="molecule type" value="Genomic_DNA"/>
</dbReference>
<gene>
    <name evidence="14" type="ORF">HNR48_001660</name>
</gene>
<dbReference type="Proteomes" id="UP000528457">
    <property type="component" value="Unassembled WGS sequence"/>
</dbReference>
<accession>A0A7X0JSA3</accession>
<dbReference type="AlphaFoldDB" id="A0A7X0JSA3"/>
<evidence type="ECO:0000313" key="14">
    <source>
        <dbReference type="EMBL" id="MBB6521382.1"/>
    </source>
</evidence>
<dbReference type="PANTHER" id="PTHR43221">
    <property type="entry name" value="PROTEASE HTPX"/>
    <property type="match status" value="1"/>
</dbReference>
<feature type="compositionally biased region" description="Low complexity" evidence="11">
    <location>
        <begin position="391"/>
        <end position="407"/>
    </location>
</feature>
<evidence type="ECO:0000313" key="15">
    <source>
        <dbReference type="Proteomes" id="UP000528457"/>
    </source>
</evidence>
<proteinExistence type="predicted"/>
<evidence type="ECO:0000256" key="7">
    <source>
        <dbReference type="ARBA" id="ARBA00022833"/>
    </source>
</evidence>
<keyword evidence="15" id="KW-1185">Reference proteome</keyword>
<comment type="caution">
    <text evidence="14">The sequence shown here is derived from an EMBL/GenBank/DDBJ whole genome shotgun (WGS) entry which is preliminary data.</text>
</comment>
<dbReference type="GO" id="GO:0046872">
    <property type="term" value="F:metal ion binding"/>
    <property type="evidence" value="ECO:0007669"/>
    <property type="project" value="UniProtKB-KW"/>
</dbReference>
<keyword evidence="4 12" id="KW-0812">Transmembrane</keyword>
<dbReference type="InterPro" id="IPR050083">
    <property type="entry name" value="HtpX_protease"/>
</dbReference>
<evidence type="ECO:0000256" key="5">
    <source>
        <dbReference type="ARBA" id="ARBA00022723"/>
    </source>
</evidence>
<sequence>MNFFEHQDRARRNTKKLVLLLLLAVLSLIAITIVLVVFLLNYGRLQTDESIVQHMLNTANLEFIVSVGLGVLAVVSLGSLYKLSQLSSGGKVVAEAMGGRLLNIQTRDADERKILNVVEEMAIAGGTAVPPVYLIDDDSINAFAAGYKGQDAVIGITRGCIQLLNREELQGVIAHEFSHILHGDMRLNIRLVGILHGILLIGIAGYYLMRTAAFSGGSDRRNNGLPFLALGLGLMVIGYSGTFFGNLIKAAVSRQREYLADSSAVQYTRNPFGISGALKKIAAHSQGSLLQNEHAPEFSHMFFGQGVKMAFGGMMATHPPLEDRIRRVEPNWDGSLPTLDYGRSVEEDFDSSDDTEDKRKAMLGAAVAVGAAIGQGGGSSLGGSSVGAGPAGKSSAHQQTQQTQSSIAGASAMDCIGVLSEEHVAEAQNTLAEIPDSIREAAHEPFSARALVYGLLLDADPSVQAAQLQQLKEKAHPASFKALEKILEELPRLDRHLHLPILDLCLPALKQQSPQQYQIFKRNMIILIRADKHVDIFEWALYRIVCHGLEPQRDSLSRYKLKQTQGACQLLISVMARAGHDDEQEALRAYSAAAKELDIPAVGLLPEAQINLQLLDKALEQLNLLRPLDKPRLLKAMAASINHDGEVTATEAELFRAIADSLDCPIPPLLKGQKLV</sequence>
<evidence type="ECO:0000259" key="13">
    <source>
        <dbReference type="Pfam" id="PF01435"/>
    </source>
</evidence>
<evidence type="ECO:0000256" key="11">
    <source>
        <dbReference type="SAM" id="MobiDB-lite"/>
    </source>
</evidence>
<evidence type="ECO:0000256" key="12">
    <source>
        <dbReference type="SAM" id="Phobius"/>
    </source>
</evidence>
<keyword evidence="7" id="KW-0862">Zinc</keyword>
<evidence type="ECO:0000256" key="8">
    <source>
        <dbReference type="ARBA" id="ARBA00022989"/>
    </source>
</evidence>
<dbReference type="GO" id="GO:0006508">
    <property type="term" value="P:proteolysis"/>
    <property type="evidence" value="ECO:0007669"/>
    <property type="project" value="UniProtKB-KW"/>
</dbReference>
<evidence type="ECO:0000256" key="9">
    <source>
        <dbReference type="ARBA" id="ARBA00023049"/>
    </source>
</evidence>
<dbReference type="Gene3D" id="3.30.2010.10">
    <property type="entry name" value="Metalloproteases ('zincins'), catalytic domain"/>
    <property type="match status" value="1"/>
</dbReference>
<reference evidence="14 15" key="1">
    <citation type="submission" date="2020-08" db="EMBL/GenBank/DDBJ databases">
        <title>Genomic Encyclopedia of Type Strains, Phase IV (KMG-IV): sequencing the most valuable type-strain genomes for metagenomic binning, comparative biology and taxonomic classification.</title>
        <authorList>
            <person name="Goeker M."/>
        </authorList>
    </citation>
    <scope>NUCLEOTIDE SEQUENCE [LARGE SCALE GENOMIC DNA]</scope>
    <source>
        <strain evidence="14 15">DSM 22368</strain>
    </source>
</reference>
<evidence type="ECO:0000256" key="1">
    <source>
        <dbReference type="ARBA" id="ARBA00001947"/>
    </source>
</evidence>
<keyword evidence="9" id="KW-0482">Metalloprotease</keyword>
<feature type="compositionally biased region" description="Gly residues" evidence="11">
    <location>
        <begin position="379"/>
        <end position="390"/>
    </location>
</feature>
<feature type="transmembrane region" description="Helical" evidence="12">
    <location>
        <begin position="63"/>
        <end position="81"/>
    </location>
</feature>
<dbReference type="InterPro" id="IPR001915">
    <property type="entry name" value="Peptidase_M48"/>
</dbReference>
<dbReference type="GO" id="GO:0004222">
    <property type="term" value="F:metalloendopeptidase activity"/>
    <property type="evidence" value="ECO:0007669"/>
    <property type="project" value="InterPro"/>
</dbReference>
<protein>
    <submittedName>
        <fullName evidence="14">Zn-dependent protease with chaperone function</fullName>
    </submittedName>
</protein>
<dbReference type="InParanoid" id="A0A7X0JSA3"/>
<feature type="transmembrane region" description="Helical" evidence="12">
    <location>
        <begin position="227"/>
        <end position="248"/>
    </location>
</feature>
<evidence type="ECO:0000256" key="6">
    <source>
        <dbReference type="ARBA" id="ARBA00022801"/>
    </source>
</evidence>